<keyword evidence="1" id="KW-0812">Transmembrane</keyword>
<dbReference type="Proteomes" id="UP001055171">
    <property type="component" value="Chromosome"/>
</dbReference>
<dbReference type="InterPro" id="IPR033458">
    <property type="entry name" value="DUF5134"/>
</dbReference>
<gene>
    <name evidence="2" type="ORF">MJO58_17995</name>
</gene>
<protein>
    <submittedName>
        <fullName evidence="2">DUF5134 domain-containing protein</fullName>
    </submittedName>
</protein>
<organism evidence="2 3">
    <name type="scientific">Mycobacterium lentiflavum</name>
    <dbReference type="NCBI Taxonomy" id="141349"/>
    <lineage>
        <taxon>Bacteria</taxon>
        <taxon>Bacillati</taxon>
        <taxon>Actinomycetota</taxon>
        <taxon>Actinomycetes</taxon>
        <taxon>Mycobacteriales</taxon>
        <taxon>Mycobacteriaceae</taxon>
        <taxon>Mycobacterium</taxon>
        <taxon>Mycobacterium simiae complex</taxon>
    </lineage>
</organism>
<feature type="transmembrane region" description="Helical" evidence="1">
    <location>
        <begin position="39"/>
        <end position="57"/>
    </location>
</feature>
<feature type="transmembrane region" description="Helical" evidence="1">
    <location>
        <begin position="94"/>
        <end position="113"/>
    </location>
</feature>
<dbReference type="Pfam" id="PF17197">
    <property type="entry name" value="DUF5134"/>
    <property type="match status" value="1"/>
</dbReference>
<sequence>MIQDIFLRWIATVLFVLSAVVCVHAIATGRRSWTQVAGVALQLIMSIAMLVMVWPWGATLPTAGPLVFFLLAGFWFLAVGFSDADHRVINGYHALKMFAMSWMYAVMNGGWLAGQAGTAQGAHHMTSPHTNMPDMDMPGMDMSGMDMSSPSNGYPGWIEAVNWFWTIVFAIATVWWLYRSRGPHKHELPKHELSQPRNDILDAFRQAMMAVGMAITYGTML</sequence>
<name>A0ABY3UQT8_MYCLN</name>
<keyword evidence="3" id="KW-1185">Reference proteome</keyword>
<dbReference type="RefSeq" id="WP_239720319.1">
    <property type="nucleotide sequence ID" value="NZ_CP092423.2"/>
</dbReference>
<reference evidence="2" key="1">
    <citation type="submission" date="2022-08" db="EMBL/GenBank/DDBJ databases">
        <title>Complete genome sequence of 14 non-tuberculosis mycobacteria type-strains.</title>
        <authorList>
            <person name="Igarashi Y."/>
            <person name="Osugi A."/>
            <person name="Mitarai S."/>
        </authorList>
    </citation>
    <scope>NUCLEOTIDE SEQUENCE</scope>
    <source>
        <strain evidence="2">ATCC 51985</strain>
    </source>
</reference>
<feature type="transmembrane region" description="Helical" evidence="1">
    <location>
        <begin position="6"/>
        <end position="27"/>
    </location>
</feature>
<evidence type="ECO:0000313" key="3">
    <source>
        <dbReference type="Proteomes" id="UP001055171"/>
    </source>
</evidence>
<feature type="transmembrane region" description="Helical" evidence="1">
    <location>
        <begin position="160"/>
        <end position="178"/>
    </location>
</feature>
<accession>A0ABY3UQT8</accession>
<dbReference type="EMBL" id="CP092423">
    <property type="protein sequence ID" value="ULP40815.1"/>
    <property type="molecule type" value="Genomic_DNA"/>
</dbReference>
<feature type="transmembrane region" description="Helical" evidence="1">
    <location>
        <begin position="63"/>
        <end position="82"/>
    </location>
</feature>
<keyword evidence="1" id="KW-0472">Membrane</keyword>
<keyword evidence="1" id="KW-1133">Transmembrane helix</keyword>
<evidence type="ECO:0000313" key="2">
    <source>
        <dbReference type="EMBL" id="ULP40815.1"/>
    </source>
</evidence>
<proteinExistence type="predicted"/>
<evidence type="ECO:0000256" key="1">
    <source>
        <dbReference type="SAM" id="Phobius"/>
    </source>
</evidence>